<feature type="binding site" evidence="4">
    <location>
        <position position="27"/>
    </location>
    <ligand>
        <name>Mg(2+)</name>
        <dbReference type="ChEBI" id="CHEBI:18420"/>
    </ligand>
</feature>
<evidence type="ECO:0000256" key="1">
    <source>
        <dbReference type="ARBA" id="ARBA00010945"/>
    </source>
</evidence>
<comment type="subcellular location">
    <subcellularLocation>
        <location evidence="4">Cytoplasm</location>
    </subcellularLocation>
</comment>
<keyword evidence="4" id="KW-0963">Cytoplasm</keyword>
<dbReference type="Gene3D" id="3.30.70.270">
    <property type="match status" value="1"/>
</dbReference>
<comment type="catalytic activity">
    <reaction evidence="3 4">
        <text>DNA(n) + a 2'-deoxyribonucleoside 5'-triphosphate = DNA(n+1) + diphosphate</text>
        <dbReference type="Rhea" id="RHEA:22508"/>
        <dbReference type="Rhea" id="RHEA-COMP:17339"/>
        <dbReference type="Rhea" id="RHEA-COMP:17340"/>
        <dbReference type="ChEBI" id="CHEBI:33019"/>
        <dbReference type="ChEBI" id="CHEBI:61560"/>
        <dbReference type="ChEBI" id="CHEBI:173112"/>
        <dbReference type="EC" id="2.7.7.7"/>
    </reaction>
</comment>
<dbReference type="Proteomes" id="UP001260072">
    <property type="component" value="Unassembled WGS sequence"/>
</dbReference>
<dbReference type="RefSeq" id="WP_310520609.1">
    <property type="nucleotide sequence ID" value="NZ_BAABBS010000002.1"/>
</dbReference>
<keyword evidence="4 7" id="KW-0548">Nucleotidyltransferase</keyword>
<keyword evidence="8" id="KW-1185">Reference proteome</keyword>
<evidence type="ECO:0000256" key="2">
    <source>
        <dbReference type="ARBA" id="ARBA00025589"/>
    </source>
</evidence>
<dbReference type="GO" id="GO:0003887">
    <property type="term" value="F:DNA-directed DNA polymerase activity"/>
    <property type="evidence" value="ECO:0007669"/>
    <property type="project" value="UniProtKB-EC"/>
</dbReference>
<feature type="compositionally biased region" description="Basic and acidic residues" evidence="5">
    <location>
        <begin position="415"/>
        <end position="425"/>
    </location>
</feature>
<dbReference type="Gene3D" id="3.30.1490.100">
    <property type="entry name" value="DNA polymerase, Y-family, little finger domain"/>
    <property type="match status" value="1"/>
</dbReference>
<feature type="active site" evidence="4">
    <location>
        <position position="122"/>
    </location>
</feature>
<dbReference type="EMBL" id="JAVKGS010000002">
    <property type="protein sequence ID" value="MDR5692060.1"/>
    <property type="molecule type" value="Genomic_DNA"/>
</dbReference>
<keyword evidence="4" id="KW-0227">DNA damage</keyword>
<dbReference type="InterPro" id="IPR024728">
    <property type="entry name" value="PolY_HhH_motif"/>
</dbReference>
<proteinExistence type="inferred from homology"/>
<dbReference type="InterPro" id="IPR050116">
    <property type="entry name" value="DNA_polymerase-Y"/>
</dbReference>
<comment type="subunit">
    <text evidence="4">Monomer.</text>
</comment>
<evidence type="ECO:0000259" key="6">
    <source>
        <dbReference type="PROSITE" id="PS50173"/>
    </source>
</evidence>
<evidence type="ECO:0000256" key="4">
    <source>
        <dbReference type="HAMAP-Rule" id="MF_01113"/>
    </source>
</evidence>
<keyword evidence="4" id="KW-0515">Mutator protein</keyword>
<dbReference type="InterPro" id="IPR001126">
    <property type="entry name" value="UmuC"/>
</dbReference>
<keyword evidence="4" id="KW-0238">DNA-binding</keyword>
<evidence type="ECO:0000256" key="5">
    <source>
        <dbReference type="SAM" id="MobiDB-lite"/>
    </source>
</evidence>
<dbReference type="PANTHER" id="PTHR11076">
    <property type="entry name" value="DNA REPAIR POLYMERASE UMUC / TRANSFERASE FAMILY MEMBER"/>
    <property type="match status" value="1"/>
</dbReference>
<dbReference type="InterPro" id="IPR043502">
    <property type="entry name" value="DNA/RNA_pol_sf"/>
</dbReference>
<dbReference type="Pfam" id="PF00817">
    <property type="entry name" value="IMS"/>
    <property type="match status" value="1"/>
</dbReference>
<evidence type="ECO:0000313" key="7">
    <source>
        <dbReference type="EMBL" id="MDR5692060.1"/>
    </source>
</evidence>
<protein>
    <recommendedName>
        <fullName evidence="4">DNA polymerase IV</fullName>
        <shortName evidence="4">Pol IV</shortName>
        <ecNumber evidence="4">2.7.7.7</ecNumber>
    </recommendedName>
</protein>
<feature type="site" description="Substrate discrimination" evidence="4">
    <location>
        <position position="32"/>
    </location>
</feature>
<dbReference type="SUPFAM" id="SSF100879">
    <property type="entry name" value="Lesion bypass DNA polymerase (Y-family), little finger domain"/>
    <property type="match status" value="1"/>
</dbReference>
<dbReference type="Gene3D" id="1.10.150.20">
    <property type="entry name" value="5' to 3' exonuclease, C-terminal subdomain"/>
    <property type="match status" value="1"/>
</dbReference>
<dbReference type="NCBIfam" id="NF002882">
    <property type="entry name" value="PRK03348.1"/>
    <property type="match status" value="1"/>
</dbReference>
<feature type="region of interest" description="Disordered" evidence="5">
    <location>
        <begin position="398"/>
        <end position="435"/>
    </location>
</feature>
<gene>
    <name evidence="4" type="primary">dinB</name>
    <name evidence="7" type="ORF">RH861_08280</name>
</gene>
<dbReference type="EC" id="2.7.7.7" evidence="4"/>
<keyword evidence="4" id="KW-0234">DNA repair</keyword>
<dbReference type="Gene3D" id="3.40.1170.60">
    <property type="match status" value="1"/>
</dbReference>
<evidence type="ECO:0000256" key="3">
    <source>
        <dbReference type="ARBA" id="ARBA00049244"/>
    </source>
</evidence>
<keyword evidence="4" id="KW-0239">DNA-directed DNA polymerase</keyword>
<comment type="caution">
    <text evidence="7">The sequence shown here is derived from an EMBL/GenBank/DDBJ whole genome shotgun (WGS) entry which is preliminary data.</text>
</comment>
<feature type="binding site" evidence="4">
    <location>
        <position position="121"/>
    </location>
    <ligand>
        <name>Mg(2+)</name>
        <dbReference type="ChEBI" id="CHEBI:18420"/>
    </ligand>
</feature>
<comment type="function">
    <text evidence="2 4">Poorly processive, error-prone DNA polymerase involved in untargeted mutagenesis. Copies undamaged DNA at stalled replication forks, which arise in vivo from mismatched or misaligned primer ends. These misaligned primers can be extended by PolIV. Exhibits no 3'-5' exonuclease (proofreading) activity. May be involved in translesional synthesis, in conjunction with the beta clamp from PolIII.</text>
</comment>
<feature type="domain" description="UmuC" evidence="6">
    <location>
        <begin position="23"/>
        <end position="203"/>
    </location>
</feature>
<dbReference type="PANTHER" id="PTHR11076:SF33">
    <property type="entry name" value="DNA POLYMERASE KAPPA"/>
    <property type="match status" value="1"/>
</dbReference>
<comment type="similarity">
    <text evidence="1 4">Belongs to the DNA polymerase type-Y family.</text>
</comment>
<keyword evidence="4" id="KW-0479">Metal-binding</keyword>
<dbReference type="Pfam" id="PF11799">
    <property type="entry name" value="IMS_C"/>
    <property type="match status" value="1"/>
</dbReference>
<evidence type="ECO:0000313" key="8">
    <source>
        <dbReference type="Proteomes" id="UP001260072"/>
    </source>
</evidence>
<dbReference type="NCBIfam" id="NF002677">
    <property type="entry name" value="PRK02406.1"/>
    <property type="match status" value="1"/>
</dbReference>
<accession>A0ABU1FJW7</accession>
<dbReference type="InterPro" id="IPR043128">
    <property type="entry name" value="Rev_trsase/Diguanyl_cyclase"/>
</dbReference>
<dbReference type="NCBIfam" id="NF002751">
    <property type="entry name" value="PRK02794.1"/>
    <property type="match status" value="1"/>
</dbReference>
<dbReference type="Pfam" id="PF11798">
    <property type="entry name" value="IMS_HHH"/>
    <property type="match status" value="1"/>
</dbReference>
<dbReference type="PROSITE" id="PS50173">
    <property type="entry name" value="UMUC"/>
    <property type="match status" value="1"/>
</dbReference>
<sequence>MSKQDGSSRQVTTGPVDDSATPILHVDMDAFFVSVELLRRPELRGRPVLVGGTAGRGVVAAASYEARRYGVNSAMPMSVALQRCPNAVVLRGDYARYAEYSERVMTIFRELTPLVEPLSIDEAFLDVSGARRLHGTPAEIAWTIRRRVREETGLTCSVGVAASKYVAKVASSRAKPDGMLVVPAAETTAFLHPLPVSALWGVGRVTEQSLLKLGLRTVGDVAEMPVDALERAVGPALAARLTRLANGVDPRDVETRRVEKSIGHETTFHHDLVDRDEIARELLRLATDVGVRLRRAEMVARTVILKLRYGDFTTVTRSRTLAEPTDVARRIYEEALVPLADLVGDGRRVRLIGVRAEHLRPAGGGAPLWDPDEEWRDAERTIDEVTRRFGRGAVRPAALVRRDAPGPLPTAGAGWEREETDRPDEPLPPGARAFS</sequence>
<comment type="cofactor">
    <cofactor evidence="4">
        <name>Mg(2+)</name>
        <dbReference type="ChEBI" id="CHEBI:18420"/>
    </cofactor>
    <text evidence="4">Binds 2 magnesium ions per subunit.</text>
</comment>
<name>A0ABU1FJW7_9MICO</name>
<dbReference type="InterPro" id="IPR036775">
    <property type="entry name" value="DNA_pol_Y-fam_lit_finger_sf"/>
</dbReference>
<dbReference type="HAMAP" id="MF_01113">
    <property type="entry name" value="DNApol_IV"/>
    <property type="match status" value="1"/>
</dbReference>
<keyword evidence="4 7" id="KW-0808">Transferase</keyword>
<dbReference type="InterPro" id="IPR022880">
    <property type="entry name" value="DNApol_IV"/>
</dbReference>
<organism evidence="7 8">
    <name type="scientific">Agromyces indicus</name>
    <dbReference type="NCBI Taxonomy" id="758919"/>
    <lineage>
        <taxon>Bacteria</taxon>
        <taxon>Bacillati</taxon>
        <taxon>Actinomycetota</taxon>
        <taxon>Actinomycetes</taxon>
        <taxon>Micrococcales</taxon>
        <taxon>Microbacteriaceae</taxon>
        <taxon>Agromyces</taxon>
    </lineage>
</organism>
<dbReference type="CDD" id="cd03586">
    <property type="entry name" value="PolY_Pol_IV_kappa"/>
    <property type="match status" value="1"/>
</dbReference>
<dbReference type="InterPro" id="IPR017961">
    <property type="entry name" value="DNA_pol_Y-fam_little_finger"/>
</dbReference>
<keyword evidence="4" id="KW-0235">DNA replication</keyword>
<keyword evidence="4" id="KW-0460">Magnesium</keyword>
<dbReference type="NCBIfam" id="NF003015">
    <property type="entry name" value="PRK03858.1"/>
    <property type="match status" value="1"/>
</dbReference>
<dbReference type="SUPFAM" id="SSF56672">
    <property type="entry name" value="DNA/RNA polymerases"/>
    <property type="match status" value="1"/>
</dbReference>
<reference evidence="8" key="1">
    <citation type="submission" date="2023-07" db="EMBL/GenBank/DDBJ databases">
        <title>Description of three actinobacteria isolated from air of manufacturing shop in a pharmaceutical factory.</title>
        <authorList>
            <person name="Zhang D.-F."/>
        </authorList>
    </citation>
    <scope>NUCLEOTIDE SEQUENCE [LARGE SCALE GENOMIC DNA]</scope>
    <source>
        <strain evidence="8">CCTCC AB 2011122</strain>
    </source>
</reference>